<keyword evidence="5" id="KW-0808">Transferase</keyword>
<evidence type="ECO:0000256" key="15">
    <source>
        <dbReference type="ARBA" id="ARBA00075066"/>
    </source>
</evidence>
<dbReference type="Pfam" id="PF02110">
    <property type="entry name" value="HK"/>
    <property type="match status" value="1"/>
</dbReference>
<organism evidence="16 17">
    <name type="scientific">Riccia fluitans</name>
    <dbReference type="NCBI Taxonomy" id="41844"/>
    <lineage>
        <taxon>Eukaryota</taxon>
        <taxon>Viridiplantae</taxon>
        <taxon>Streptophyta</taxon>
        <taxon>Embryophyta</taxon>
        <taxon>Marchantiophyta</taxon>
        <taxon>Marchantiopsida</taxon>
        <taxon>Marchantiidae</taxon>
        <taxon>Marchantiales</taxon>
        <taxon>Ricciaceae</taxon>
        <taxon>Riccia</taxon>
    </lineage>
</organism>
<dbReference type="InterPro" id="IPR029056">
    <property type="entry name" value="Ribokinase-like"/>
</dbReference>
<comment type="caution">
    <text evidence="16">The sequence shown here is derived from an EMBL/GenBank/DDBJ whole genome shotgun (WGS) entry which is preliminary data.</text>
</comment>
<keyword evidence="10" id="KW-0460">Magnesium</keyword>
<evidence type="ECO:0000313" key="16">
    <source>
        <dbReference type="EMBL" id="KAL2628940.1"/>
    </source>
</evidence>
<evidence type="ECO:0000256" key="10">
    <source>
        <dbReference type="ARBA" id="ARBA00022842"/>
    </source>
</evidence>
<dbReference type="EMBL" id="JBHFFA010000004">
    <property type="protein sequence ID" value="KAL2628940.1"/>
    <property type="molecule type" value="Genomic_DNA"/>
</dbReference>
<dbReference type="NCBIfam" id="NF006830">
    <property type="entry name" value="PRK09355.1"/>
    <property type="match status" value="1"/>
</dbReference>
<evidence type="ECO:0000256" key="14">
    <source>
        <dbReference type="ARBA" id="ARBA00073007"/>
    </source>
</evidence>
<gene>
    <name evidence="16" type="ORF">R1flu_013626</name>
</gene>
<sequence>MASFREFSRTESWGSEAWKALCKVRETTPLVQCITNFVSMDIMANSLLAAGASPAMVHAIEEILEFTSLSSALCINIGTLSPDWIFSMKAAAIRANECQKPWVLDPVGVGATRFRTEKCIELINLKPCVIRGNASEIMGVVGASIAPSKGVDTTRSSTDALEAAKELARAAQTVVAVTGAVDLVTDGKRVLGVSNGVALMQRITATGCAVTALIAAFVSVNPNRVLESTAIALALFGLAGEMGAEKASGPASLRMHLIDALHMLDEASVMNRAGGVHHKQEVSRNTKITWCFTKHQVLVLGLYLITLSRITDLMESITGLM</sequence>
<accession>A0ABD1YE33</accession>
<dbReference type="AlphaFoldDB" id="A0ABD1YE33"/>
<evidence type="ECO:0000313" key="17">
    <source>
        <dbReference type="Proteomes" id="UP001605036"/>
    </source>
</evidence>
<comment type="similarity">
    <text evidence="13">Belongs to the Thz kinase family.</text>
</comment>
<protein>
    <recommendedName>
        <fullName evidence="14">Hydroxyethylthiazole kinase</fullName>
        <ecNumber evidence="4">2.7.1.50</ecNumber>
    </recommendedName>
    <alternativeName>
        <fullName evidence="15">4-methyl-5-beta-hydroxyethylthiazole kinase</fullName>
    </alternativeName>
</protein>
<keyword evidence="8" id="KW-0418">Kinase</keyword>
<dbReference type="GO" id="GO:0036172">
    <property type="term" value="P:thiamine salvage"/>
    <property type="evidence" value="ECO:0007669"/>
    <property type="project" value="UniProtKB-ARBA"/>
</dbReference>
<keyword evidence="6" id="KW-0479">Metal-binding</keyword>
<evidence type="ECO:0000256" key="6">
    <source>
        <dbReference type="ARBA" id="ARBA00022723"/>
    </source>
</evidence>
<comment type="cofactor">
    <cofactor evidence="2">
        <name>Mg(2+)</name>
        <dbReference type="ChEBI" id="CHEBI:18420"/>
    </cofactor>
</comment>
<keyword evidence="7" id="KW-0547">Nucleotide-binding</keyword>
<evidence type="ECO:0000256" key="2">
    <source>
        <dbReference type="ARBA" id="ARBA00001946"/>
    </source>
</evidence>
<evidence type="ECO:0000256" key="7">
    <source>
        <dbReference type="ARBA" id="ARBA00022741"/>
    </source>
</evidence>
<dbReference type="GO" id="GO:0004417">
    <property type="term" value="F:hydroxyethylthiazole kinase activity"/>
    <property type="evidence" value="ECO:0007669"/>
    <property type="project" value="UniProtKB-EC"/>
</dbReference>
<dbReference type="Proteomes" id="UP001605036">
    <property type="component" value="Unassembled WGS sequence"/>
</dbReference>
<dbReference type="Gene3D" id="3.40.1190.20">
    <property type="match status" value="1"/>
</dbReference>
<dbReference type="NCBIfam" id="TIGR00694">
    <property type="entry name" value="thiM"/>
    <property type="match status" value="1"/>
</dbReference>
<dbReference type="InterPro" id="IPR000417">
    <property type="entry name" value="Hyethyz_kinase"/>
</dbReference>
<dbReference type="SUPFAM" id="SSF53613">
    <property type="entry name" value="Ribokinase-like"/>
    <property type="match status" value="1"/>
</dbReference>
<keyword evidence="9" id="KW-0067">ATP-binding</keyword>
<dbReference type="FunFam" id="3.40.1190.20:FF:000015">
    <property type="entry name" value="Hydroxyethylthiazole kinase"/>
    <property type="match status" value="1"/>
</dbReference>
<evidence type="ECO:0000256" key="11">
    <source>
        <dbReference type="ARBA" id="ARBA00022977"/>
    </source>
</evidence>
<comment type="pathway">
    <text evidence="3">Cofactor biosynthesis; thiamine diphosphate biosynthesis; 4-methyl-5-(2-phosphoethyl)-thiazole from 5-(2-hydroxyethyl)-4-methylthiazole: step 1/1.</text>
</comment>
<evidence type="ECO:0000256" key="8">
    <source>
        <dbReference type="ARBA" id="ARBA00022777"/>
    </source>
</evidence>
<evidence type="ECO:0000256" key="5">
    <source>
        <dbReference type="ARBA" id="ARBA00022679"/>
    </source>
</evidence>
<evidence type="ECO:0000256" key="12">
    <source>
        <dbReference type="ARBA" id="ARBA00053468"/>
    </source>
</evidence>
<dbReference type="HAMAP" id="MF_00228">
    <property type="entry name" value="Thz_kinase"/>
    <property type="match status" value="1"/>
</dbReference>
<comment type="catalytic activity">
    <reaction evidence="1">
        <text>5-(2-hydroxyethyl)-4-methylthiazole + ATP = 4-methyl-5-(2-phosphooxyethyl)-thiazole + ADP + H(+)</text>
        <dbReference type="Rhea" id="RHEA:24212"/>
        <dbReference type="ChEBI" id="CHEBI:15378"/>
        <dbReference type="ChEBI" id="CHEBI:17957"/>
        <dbReference type="ChEBI" id="CHEBI:30616"/>
        <dbReference type="ChEBI" id="CHEBI:58296"/>
        <dbReference type="ChEBI" id="CHEBI:456216"/>
        <dbReference type="EC" id="2.7.1.50"/>
    </reaction>
</comment>
<evidence type="ECO:0000256" key="13">
    <source>
        <dbReference type="ARBA" id="ARBA00061710"/>
    </source>
</evidence>
<reference evidence="16 17" key="1">
    <citation type="submission" date="2024-09" db="EMBL/GenBank/DDBJ databases">
        <title>Chromosome-scale assembly of Riccia fluitans.</title>
        <authorList>
            <person name="Paukszto L."/>
            <person name="Sawicki J."/>
            <person name="Karawczyk K."/>
            <person name="Piernik-Szablinska J."/>
            <person name="Szczecinska M."/>
            <person name="Mazdziarz M."/>
        </authorList>
    </citation>
    <scope>NUCLEOTIDE SEQUENCE [LARGE SCALE GENOMIC DNA]</scope>
    <source>
        <strain evidence="16">Rf_01</strain>
        <tissue evidence="16">Aerial parts of the thallus</tissue>
    </source>
</reference>
<evidence type="ECO:0000256" key="1">
    <source>
        <dbReference type="ARBA" id="ARBA00001771"/>
    </source>
</evidence>
<comment type="function">
    <text evidence="12">Thiazole kinase involved in thiamine salvage pathway.</text>
</comment>
<dbReference type="GO" id="GO:0005524">
    <property type="term" value="F:ATP binding"/>
    <property type="evidence" value="ECO:0007669"/>
    <property type="project" value="UniProtKB-KW"/>
</dbReference>
<evidence type="ECO:0000256" key="3">
    <source>
        <dbReference type="ARBA" id="ARBA00004868"/>
    </source>
</evidence>
<keyword evidence="17" id="KW-1185">Reference proteome</keyword>
<dbReference type="CDD" id="cd01170">
    <property type="entry name" value="THZ_kinase"/>
    <property type="match status" value="1"/>
</dbReference>
<dbReference type="GO" id="GO:0046872">
    <property type="term" value="F:metal ion binding"/>
    <property type="evidence" value="ECO:0007669"/>
    <property type="project" value="UniProtKB-KW"/>
</dbReference>
<dbReference type="EC" id="2.7.1.50" evidence="4"/>
<dbReference type="PRINTS" id="PR01099">
    <property type="entry name" value="HYETHTZKNASE"/>
</dbReference>
<evidence type="ECO:0000256" key="9">
    <source>
        <dbReference type="ARBA" id="ARBA00022840"/>
    </source>
</evidence>
<evidence type="ECO:0000256" key="4">
    <source>
        <dbReference type="ARBA" id="ARBA00012129"/>
    </source>
</evidence>
<keyword evidence="11" id="KW-0784">Thiamine biosynthesis</keyword>
<name>A0ABD1YE33_9MARC</name>
<proteinExistence type="inferred from homology"/>